<keyword evidence="3" id="KW-1185">Reference proteome</keyword>
<organism evidence="2 3">
    <name type="scientific">Robiginitalea aurantiaca</name>
    <dbReference type="NCBI Taxonomy" id="3056915"/>
    <lineage>
        <taxon>Bacteria</taxon>
        <taxon>Pseudomonadati</taxon>
        <taxon>Bacteroidota</taxon>
        <taxon>Flavobacteriia</taxon>
        <taxon>Flavobacteriales</taxon>
        <taxon>Flavobacteriaceae</taxon>
        <taxon>Robiginitalea</taxon>
    </lineage>
</organism>
<proteinExistence type="predicted"/>
<evidence type="ECO:0000313" key="2">
    <source>
        <dbReference type="EMBL" id="MDM9632185.1"/>
    </source>
</evidence>
<dbReference type="Proteomes" id="UP001174839">
    <property type="component" value="Unassembled WGS sequence"/>
</dbReference>
<sequence>MKTFLIIPFLFLSLTLALSGCGQSAEGHPNMAKNVAVEPPAPLPKTRSLSQEFKAYWYAGVAEVSSYTLQQARYGETRNGEAVLIFVSEPFDTEKQVKANQKGTETTSVLKLNRVRKFLTGVYPYSIMSSIFYPITVESQALKVTTSVQEWCGHVYAQLNNRDAFEVQSHSYFEAEADESFSLEKNILEDELWTMLRINPDLLPTGTLQVVPSFEFLRLKHQPIKSYTANVEVSEAGAYKNLTLTYPELNRSLNIQFRKEAPFRIEGWTETYPSGGVPITSTATLKKTILSPYWQKNSNSDVTLRDSLGLSMQ</sequence>
<dbReference type="EMBL" id="JAUDUY010000006">
    <property type="protein sequence ID" value="MDM9632185.1"/>
    <property type="molecule type" value="Genomic_DNA"/>
</dbReference>
<accession>A0ABT7WGZ3</accession>
<dbReference type="PROSITE" id="PS51257">
    <property type="entry name" value="PROKAR_LIPOPROTEIN"/>
    <property type="match status" value="1"/>
</dbReference>
<keyword evidence="1" id="KW-0732">Signal</keyword>
<gene>
    <name evidence="2" type="ORF">QU605_11925</name>
</gene>
<reference evidence="2" key="1">
    <citation type="submission" date="2023-06" db="EMBL/GenBank/DDBJ databases">
        <title>Robiginitalea aurantiacus sp. nov. and Algoriphagus sediminis sp. nov., isolated from coastal sediment.</title>
        <authorList>
            <person name="Zhou Z.Y."/>
            <person name="An J."/>
            <person name="Jia Y.W."/>
            <person name="Du Z.J."/>
        </authorList>
    </citation>
    <scope>NUCLEOTIDE SEQUENCE</scope>
    <source>
        <strain evidence="2">M39</strain>
    </source>
</reference>
<protein>
    <submittedName>
        <fullName evidence="2">Septum formation inhibitor Maf</fullName>
    </submittedName>
</protein>
<evidence type="ECO:0000313" key="3">
    <source>
        <dbReference type="Proteomes" id="UP001174839"/>
    </source>
</evidence>
<feature type="signal peptide" evidence="1">
    <location>
        <begin position="1"/>
        <end position="24"/>
    </location>
</feature>
<name>A0ABT7WGZ3_9FLAO</name>
<evidence type="ECO:0000256" key="1">
    <source>
        <dbReference type="SAM" id="SignalP"/>
    </source>
</evidence>
<dbReference type="RefSeq" id="WP_289725550.1">
    <property type="nucleotide sequence ID" value="NZ_JAUDUY010000006.1"/>
</dbReference>
<feature type="chain" id="PRO_5046744364" evidence="1">
    <location>
        <begin position="25"/>
        <end position="313"/>
    </location>
</feature>
<comment type="caution">
    <text evidence="2">The sequence shown here is derived from an EMBL/GenBank/DDBJ whole genome shotgun (WGS) entry which is preliminary data.</text>
</comment>